<gene>
    <name evidence="7" type="primary">nfrA2</name>
    <name evidence="7" type="ORF">CCOS864_03317</name>
</gene>
<dbReference type="EC" id="1.5.1.39" evidence="7"/>
<dbReference type="Proteomes" id="UP000255177">
    <property type="component" value="Unassembled WGS sequence"/>
</dbReference>
<keyword evidence="8" id="KW-1185">Reference proteome</keyword>
<evidence type="ECO:0000256" key="1">
    <source>
        <dbReference type="ARBA" id="ARBA00008366"/>
    </source>
</evidence>
<evidence type="ECO:0000256" key="2">
    <source>
        <dbReference type="ARBA" id="ARBA00022630"/>
    </source>
</evidence>
<protein>
    <submittedName>
        <fullName evidence="7">FMN reductase [NAD(P)H]</fullName>
        <ecNumber evidence="7">1.5.1.39</ecNumber>
    </submittedName>
</protein>
<accession>A0A380T1H5</accession>
<keyword evidence="2 5" id="KW-0285">Flavoprotein</keyword>
<dbReference type="InterPro" id="IPR029479">
    <property type="entry name" value="Nitroreductase"/>
</dbReference>
<dbReference type="SUPFAM" id="SSF55469">
    <property type="entry name" value="FMN-dependent nitroreductase-like"/>
    <property type="match status" value="1"/>
</dbReference>
<dbReference type="PANTHER" id="PTHR43425:SF2">
    <property type="entry name" value="OXYGEN-INSENSITIVE NADPH NITROREDUCTASE"/>
    <property type="match status" value="1"/>
</dbReference>
<reference evidence="8" key="1">
    <citation type="submission" date="2018-07" db="EMBL/GenBank/DDBJ databases">
        <authorList>
            <person name="Blom J."/>
        </authorList>
    </citation>
    <scope>NUCLEOTIDE SEQUENCE [LARGE SCALE GENOMIC DNA]</scope>
    <source>
        <strain evidence="8">CCOS 864</strain>
    </source>
</reference>
<evidence type="ECO:0000313" key="7">
    <source>
        <dbReference type="EMBL" id="SUQ63863.1"/>
    </source>
</evidence>
<name>A0A380T1H5_9PSED</name>
<dbReference type="PIRSF" id="PIRSF005426">
    <property type="entry name" value="Frp"/>
    <property type="match status" value="1"/>
</dbReference>
<evidence type="ECO:0000256" key="4">
    <source>
        <dbReference type="ARBA" id="ARBA00023002"/>
    </source>
</evidence>
<dbReference type="InterPro" id="IPR000415">
    <property type="entry name" value="Nitroreductase-like"/>
</dbReference>
<comment type="similarity">
    <text evidence="1 5">Belongs to the flavin oxidoreductase frp family.</text>
</comment>
<dbReference type="EMBL" id="UIDD01000008">
    <property type="protein sequence ID" value="SUQ63863.1"/>
    <property type="molecule type" value="Genomic_DNA"/>
</dbReference>
<sequence length="245" mass="26471">MNPTIELLASHRSERSFHSRPISDDLLDAILQAAHQAPTSFNAQHISAVVVRDAERRRQIAELAGGQPWIAAAPVFITLVVDFYKTELAARLSGDQQCIHQHLEGMIAACTDGGIILSMLMTAARSLGLGVVPVGGIRANASGMIELLGLPEKSFALCGVALGYVQQPALQKPRLPLASFRHDERYDAQALPAAIEAYDAALMEHWQVAGRVEGQNWSGSIGRCYARNYRPQLKAQLLANGLAAD</sequence>
<dbReference type="AlphaFoldDB" id="A0A380T1H5"/>
<dbReference type="Pfam" id="PF00881">
    <property type="entry name" value="Nitroreductase"/>
    <property type="match status" value="1"/>
</dbReference>
<keyword evidence="3 5" id="KW-0288">FMN</keyword>
<feature type="domain" description="Nitroreductase" evidence="6">
    <location>
        <begin position="9"/>
        <end position="164"/>
    </location>
</feature>
<dbReference type="RefSeq" id="WP_115087479.1">
    <property type="nucleotide sequence ID" value="NZ_CBCSFG010000024.1"/>
</dbReference>
<evidence type="ECO:0000313" key="8">
    <source>
        <dbReference type="Proteomes" id="UP000255177"/>
    </source>
</evidence>
<dbReference type="InterPro" id="IPR016446">
    <property type="entry name" value="Flavin_OxRdtase_Frp"/>
</dbReference>
<keyword evidence="4 5" id="KW-0560">Oxidoreductase</keyword>
<evidence type="ECO:0000259" key="6">
    <source>
        <dbReference type="Pfam" id="PF00881"/>
    </source>
</evidence>
<proteinExistence type="inferred from homology"/>
<organism evidence="7 8">
    <name type="scientific">Pseudomonas wadenswilerensis</name>
    <dbReference type="NCBI Taxonomy" id="1785161"/>
    <lineage>
        <taxon>Bacteria</taxon>
        <taxon>Pseudomonadati</taxon>
        <taxon>Pseudomonadota</taxon>
        <taxon>Gammaproteobacteria</taxon>
        <taxon>Pseudomonadales</taxon>
        <taxon>Pseudomonadaceae</taxon>
        <taxon>Pseudomonas</taxon>
    </lineage>
</organism>
<evidence type="ECO:0000256" key="5">
    <source>
        <dbReference type="PIRNR" id="PIRNR005426"/>
    </source>
</evidence>
<dbReference type="Gene3D" id="3.40.109.10">
    <property type="entry name" value="NADH Oxidase"/>
    <property type="match status" value="1"/>
</dbReference>
<keyword evidence="5" id="KW-0521">NADP</keyword>
<dbReference type="PANTHER" id="PTHR43425">
    <property type="entry name" value="OXYGEN-INSENSITIVE NADPH NITROREDUCTASE"/>
    <property type="match status" value="1"/>
</dbReference>
<evidence type="ECO:0000256" key="3">
    <source>
        <dbReference type="ARBA" id="ARBA00022643"/>
    </source>
</evidence>
<dbReference type="GO" id="GO:0008752">
    <property type="term" value="F:FMN reductase [NAD(P)H] activity"/>
    <property type="evidence" value="ECO:0007669"/>
    <property type="project" value="UniProtKB-EC"/>
</dbReference>